<reference evidence="4" key="1">
    <citation type="submission" date="2019-11" db="EMBL/GenBank/DDBJ databases">
        <authorList>
            <person name="Feng L."/>
        </authorList>
    </citation>
    <scope>NUCLEOTIDE SEQUENCE</scope>
    <source>
        <strain evidence="4">PclaraLFYP37</strain>
    </source>
</reference>
<gene>
    <name evidence="4" type="primary">epsJ_4</name>
    <name evidence="4" type="ORF">PCLFYP37_02504</name>
</gene>
<accession>A0A6N3DWB4</accession>
<dbReference type="RefSeq" id="WP_412442007.1">
    <property type="nucleotide sequence ID" value="NZ_CACRUT010000015.1"/>
</dbReference>
<dbReference type="EC" id="2.4.-.-" evidence="4"/>
<evidence type="ECO:0000256" key="2">
    <source>
        <dbReference type="ARBA" id="ARBA00022679"/>
    </source>
</evidence>
<evidence type="ECO:0000259" key="3">
    <source>
        <dbReference type="Pfam" id="PF00535"/>
    </source>
</evidence>
<dbReference type="CDD" id="cd00761">
    <property type="entry name" value="Glyco_tranf_GTA_type"/>
    <property type="match status" value="1"/>
</dbReference>
<dbReference type="GO" id="GO:0016758">
    <property type="term" value="F:hexosyltransferase activity"/>
    <property type="evidence" value="ECO:0007669"/>
    <property type="project" value="UniProtKB-ARBA"/>
</dbReference>
<dbReference type="Pfam" id="PF00535">
    <property type="entry name" value="Glycos_transf_2"/>
    <property type="match status" value="1"/>
</dbReference>
<name>A0A6N3DWB4_9BACT</name>
<proteinExistence type="predicted"/>
<feature type="domain" description="Glycosyltransferase 2-like" evidence="3">
    <location>
        <begin position="7"/>
        <end position="164"/>
    </location>
</feature>
<dbReference type="InterPro" id="IPR029044">
    <property type="entry name" value="Nucleotide-diphossugar_trans"/>
</dbReference>
<protein>
    <submittedName>
        <fullName evidence="4">Putative glycosyltransferase EpsJ</fullName>
        <ecNumber evidence="4">2.4.-.-</ecNumber>
    </submittedName>
</protein>
<dbReference type="AlphaFoldDB" id="A0A6N3DWB4"/>
<sequence>MTVPLISIIVPVYNVEKYIDKCISSILQQTYPRIELLLIDDGSPDKSGIICDMYAQKDNRVRVFHKPNAGVSAARNTGINNAKGEFITFVDSDDWLEPDCIRRSLNIINKNELDLLQFSSKRINDKGDILFLKTGETPILNASQYIEADQIYIAAGCSIYRTSIIRSTNLKFDENLKLGEDQLFIYRYISKCKSCMRIKDSLYNYRLNPESACTVNNPRECLKSMKTFQTFELRPSFERNIQRGILRYFLYPIIEQRFLPAKKVYQLTKDEYFNLLKPNRKFEYLFFNLYKANRFIGILYLYMLLPYVNKKLQ</sequence>
<dbReference type="Gene3D" id="3.90.550.10">
    <property type="entry name" value="Spore Coat Polysaccharide Biosynthesis Protein SpsA, Chain A"/>
    <property type="match status" value="1"/>
</dbReference>
<dbReference type="InterPro" id="IPR001173">
    <property type="entry name" value="Glyco_trans_2-like"/>
</dbReference>
<keyword evidence="1 4" id="KW-0328">Glycosyltransferase</keyword>
<evidence type="ECO:0000256" key="1">
    <source>
        <dbReference type="ARBA" id="ARBA00022676"/>
    </source>
</evidence>
<dbReference type="SUPFAM" id="SSF53448">
    <property type="entry name" value="Nucleotide-diphospho-sugar transferases"/>
    <property type="match status" value="1"/>
</dbReference>
<dbReference type="PANTHER" id="PTHR22916:SF51">
    <property type="entry name" value="GLYCOSYLTRANSFERASE EPSH-RELATED"/>
    <property type="match status" value="1"/>
</dbReference>
<dbReference type="PANTHER" id="PTHR22916">
    <property type="entry name" value="GLYCOSYLTRANSFERASE"/>
    <property type="match status" value="1"/>
</dbReference>
<organism evidence="4">
    <name type="scientific">Paraprevotella clara</name>
    <dbReference type="NCBI Taxonomy" id="454154"/>
    <lineage>
        <taxon>Bacteria</taxon>
        <taxon>Pseudomonadati</taxon>
        <taxon>Bacteroidota</taxon>
        <taxon>Bacteroidia</taxon>
        <taxon>Bacteroidales</taxon>
        <taxon>Prevotellaceae</taxon>
        <taxon>Paraprevotella</taxon>
    </lineage>
</organism>
<keyword evidence="2 4" id="KW-0808">Transferase</keyword>
<dbReference type="EMBL" id="CACRUT010000015">
    <property type="protein sequence ID" value="VYU32004.1"/>
    <property type="molecule type" value="Genomic_DNA"/>
</dbReference>
<evidence type="ECO:0000313" key="4">
    <source>
        <dbReference type="EMBL" id="VYU32004.1"/>
    </source>
</evidence>